<feature type="transmembrane region" description="Helical" evidence="7">
    <location>
        <begin position="228"/>
        <end position="245"/>
    </location>
</feature>
<gene>
    <name evidence="9" type="ORF">IV87_GL001775</name>
    <name evidence="10" type="ORF">SAMN04487973_14111</name>
</gene>
<dbReference type="EMBL" id="JQBY01000050">
    <property type="protein sequence ID" value="KRN81024.1"/>
    <property type="molecule type" value="Genomic_DNA"/>
</dbReference>
<dbReference type="InterPro" id="IPR004638">
    <property type="entry name" value="EmrB-like"/>
</dbReference>
<dbReference type="InterPro" id="IPR036259">
    <property type="entry name" value="MFS_trans_sf"/>
</dbReference>
<dbReference type="InterPro" id="IPR011701">
    <property type="entry name" value="MFS"/>
</dbReference>
<feature type="transmembrane region" description="Helical" evidence="7">
    <location>
        <begin position="266"/>
        <end position="287"/>
    </location>
</feature>
<protein>
    <submittedName>
        <fullName evidence="10">Drug resistance transporter, EmrB/QacA subfamily</fullName>
    </submittedName>
    <submittedName>
        <fullName evidence="9">MFS family major facilitator transporter, multidrug cation symporter</fullName>
    </submittedName>
</protein>
<feature type="transmembrane region" description="Helical" evidence="7">
    <location>
        <begin position="356"/>
        <end position="377"/>
    </location>
</feature>
<feature type="transmembrane region" description="Helical" evidence="7">
    <location>
        <begin position="79"/>
        <end position="102"/>
    </location>
</feature>
<evidence type="ECO:0000313" key="12">
    <source>
        <dbReference type="Proteomes" id="UP000182818"/>
    </source>
</evidence>
<evidence type="ECO:0000256" key="2">
    <source>
        <dbReference type="ARBA" id="ARBA00022448"/>
    </source>
</evidence>
<feature type="transmembrane region" description="Helical" evidence="7">
    <location>
        <begin position="108"/>
        <end position="129"/>
    </location>
</feature>
<feature type="transmembrane region" description="Helical" evidence="7">
    <location>
        <begin position="51"/>
        <end position="72"/>
    </location>
</feature>
<dbReference type="PANTHER" id="PTHR42718:SF24">
    <property type="entry name" value="MAJOR FACILITATOR SUPERFAMILY (MFS) PROFILE DOMAIN-CONTAINING PROTEIN"/>
    <property type="match status" value="1"/>
</dbReference>
<dbReference type="InterPro" id="IPR020846">
    <property type="entry name" value="MFS_dom"/>
</dbReference>
<organism evidence="9 11">
    <name type="scientific">Pediococcus ethanolidurans</name>
    <dbReference type="NCBI Taxonomy" id="319653"/>
    <lineage>
        <taxon>Bacteria</taxon>
        <taxon>Bacillati</taxon>
        <taxon>Bacillota</taxon>
        <taxon>Bacilli</taxon>
        <taxon>Lactobacillales</taxon>
        <taxon>Lactobacillaceae</taxon>
        <taxon>Pediococcus</taxon>
    </lineage>
</organism>
<dbReference type="EMBL" id="FOGK01000041">
    <property type="protein sequence ID" value="SER98250.1"/>
    <property type="molecule type" value="Genomic_DNA"/>
</dbReference>
<name>A0A0R2JV77_9LACO</name>
<evidence type="ECO:0000256" key="3">
    <source>
        <dbReference type="ARBA" id="ARBA00022475"/>
    </source>
</evidence>
<dbReference type="Gene3D" id="1.20.1250.20">
    <property type="entry name" value="MFS general substrate transporter like domains"/>
    <property type="match status" value="1"/>
</dbReference>
<reference evidence="10 12" key="2">
    <citation type="submission" date="2016-10" db="EMBL/GenBank/DDBJ databases">
        <authorList>
            <person name="Varghese N."/>
            <person name="Submissions S."/>
        </authorList>
    </citation>
    <scope>NUCLEOTIDE SEQUENCE [LARGE SCALE GENOMIC DNA]</scope>
    <source>
        <strain evidence="10 12">CGMCC 1.3889</strain>
    </source>
</reference>
<dbReference type="Gene3D" id="1.20.1720.10">
    <property type="entry name" value="Multidrug resistance protein D"/>
    <property type="match status" value="1"/>
</dbReference>
<feature type="transmembrane region" description="Helical" evidence="7">
    <location>
        <begin position="389"/>
        <end position="416"/>
    </location>
</feature>
<dbReference type="OrthoDB" id="9816041at2"/>
<keyword evidence="4 7" id="KW-0812">Transmembrane</keyword>
<sequence length="451" mass="48366">MNQHSKSTTQIIMVFVLLLGSFLSAFAETFLNNALPTIMAEVHVSQATAQWLSTGYLLVAGIMMPTAAYFTNRIKLKPLFLGTISIFLSGLIMSATAQSFTILLLGRLIQAASVGVSMPLVQNVLTLIFPAEKRGIALGIGGIVINLGPAIGPTLSGIIVTHWSWRMLFIALIPIACLVLVLGIFTIDNVTDTRSDHLDMPSLIMSIFGFGGLLFGLSQIGVSGNLDVTSLFEILSGLLVISLFCKRQLSLKHPLLELRVFTAPSFRKVALLAALTNIALMGPELVIPLYNQTIRGTNAMTSGLLMLPGTILMAILSPLSGKLYDRFGIKRLVSVGFTATFFATIPMIFFDASTSLNTIAFLYAIRSAGLTLVFMPLTTSGLNALPHSYLVYGSTMIVTLQQLASSLGTAALVTAIKLGHGFQWAFTLVLIIGAFCLIISATLKNKTVTEI</sequence>
<dbReference type="GO" id="GO:0022857">
    <property type="term" value="F:transmembrane transporter activity"/>
    <property type="evidence" value="ECO:0007669"/>
    <property type="project" value="InterPro"/>
</dbReference>
<feature type="domain" description="Major facilitator superfamily (MFS) profile" evidence="8">
    <location>
        <begin position="13"/>
        <end position="448"/>
    </location>
</feature>
<dbReference type="Proteomes" id="UP000051749">
    <property type="component" value="Unassembled WGS sequence"/>
</dbReference>
<feature type="transmembrane region" description="Helical" evidence="7">
    <location>
        <begin position="299"/>
        <end position="320"/>
    </location>
</feature>
<feature type="transmembrane region" description="Helical" evidence="7">
    <location>
        <begin position="332"/>
        <end position="350"/>
    </location>
</feature>
<dbReference type="GeneID" id="76044596"/>
<evidence type="ECO:0000313" key="9">
    <source>
        <dbReference type="EMBL" id="KRN81024.1"/>
    </source>
</evidence>
<comment type="subcellular location">
    <subcellularLocation>
        <location evidence="1">Cell membrane</location>
        <topology evidence="1">Multi-pass membrane protein</topology>
    </subcellularLocation>
</comment>
<dbReference type="PRINTS" id="PR01036">
    <property type="entry name" value="TCRTETB"/>
</dbReference>
<evidence type="ECO:0000313" key="11">
    <source>
        <dbReference type="Proteomes" id="UP000051749"/>
    </source>
</evidence>
<dbReference type="PANTHER" id="PTHR42718">
    <property type="entry name" value="MAJOR FACILITATOR SUPERFAMILY MULTIDRUG TRANSPORTER MFSC"/>
    <property type="match status" value="1"/>
</dbReference>
<evidence type="ECO:0000313" key="10">
    <source>
        <dbReference type="EMBL" id="SER98250.1"/>
    </source>
</evidence>
<keyword evidence="12" id="KW-1185">Reference proteome</keyword>
<dbReference type="SUPFAM" id="SSF103473">
    <property type="entry name" value="MFS general substrate transporter"/>
    <property type="match status" value="1"/>
</dbReference>
<evidence type="ECO:0000256" key="7">
    <source>
        <dbReference type="SAM" id="Phobius"/>
    </source>
</evidence>
<evidence type="ECO:0000256" key="6">
    <source>
        <dbReference type="ARBA" id="ARBA00023136"/>
    </source>
</evidence>
<evidence type="ECO:0000256" key="5">
    <source>
        <dbReference type="ARBA" id="ARBA00022989"/>
    </source>
</evidence>
<feature type="transmembrane region" description="Helical" evidence="7">
    <location>
        <begin position="422"/>
        <end position="443"/>
    </location>
</feature>
<feature type="transmembrane region" description="Helical" evidence="7">
    <location>
        <begin position="136"/>
        <end position="161"/>
    </location>
</feature>
<reference evidence="9 11" key="1">
    <citation type="journal article" date="2015" name="Genome Announc.">
        <title>Expanding the biotechnology potential of lactobacilli through comparative genomics of 213 strains and associated genera.</title>
        <authorList>
            <person name="Sun Z."/>
            <person name="Harris H.M."/>
            <person name="McCann A."/>
            <person name="Guo C."/>
            <person name="Argimon S."/>
            <person name="Zhang W."/>
            <person name="Yang X."/>
            <person name="Jeffery I.B."/>
            <person name="Cooney J.C."/>
            <person name="Kagawa T.F."/>
            <person name="Liu W."/>
            <person name="Song Y."/>
            <person name="Salvetti E."/>
            <person name="Wrobel A."/>
            <person name="Rasinkangas P."/>
            <person name="Parkhill J."/>
            <person name="Rea M.C."/>
            <person name="O'Sullivan O."/>
            <person name="Ritari J."/>
            <person name="Douillard F.P."/>
            <person name="Paul Ross R."/>
            <person name="Yang R."/>
            <person name="Briner A.E."/>
            <person name="Felis G.E."/>
            <person name="de Vos W.M."/>
            <person name="Barrangou R."/>
            <person name="Klaenhammer T.R."/>
            <person name="Caufield P.W."/>
            <person name="Cui Y."/>
            <person name="Zhang H."/>
            <person name="O'Toole P.W."/>
        </authorList>
    </citation>
    <scope>NUCLEOTIDE SEQUENCE [LARGE SCALE GENOMIC DNA]</scope>
    <source>
        <strain evidence="9 11">DSM 22301</strain>
    </source>
</reference>
<dbReference type="CDD" id="cd17503">
    <property type="entry name" value="MFS_LmrB_MDR_like"/>
    <property type="match status" value="1"/>
</dbReference>
<keyword evidence="6 7" id="KW-0472">Membrane</keyword>
<accession>A0A0R2JV77</accession>
<dbReference type="Proteomes" id="UP000182818">
    <property type="component" value="Unassembled WGS sequence"/>
</dbReference>
<evidence type="ECO:0000256" key="1">
    <source>
        <dbReference type="ARBA" id="ARBA00004651"/>
    </source>
</evidence>
<dbReference type="Pfam" id="PF07690">
    <property type="entry name" value="MFS_1"/>
    <property type="match status" value="1"/>
</dbReference>
<feature type="transmembrane region" description="Helical" evidence="7">
    <location>
        <begin position="167"/>
        <end position="190"/>
    </location>
</feature>
<keyword evidence="2" id="KW-0813">Transport</keyword>
<evidence type="ECO:0000259" key="8">
    <source>
        <dbReference type="PROSITE" id="PS50850"/>
    </source>
</evidence>
<dbReference type="STRING" id="319653.SAMN04487973_14111"/>
<dbReference type="PATRIC" id="fig|319653.3.peg.1806"/>
<proteinExistence type="predicted"/>
<dbReference type="NCBIfam" id="TIGR00711">
    <property type="entry name" value="efflux_EmrB"/>
    <property type="match status" value="1"/>
</dbReference>
<dbReference type="PROSITE" id="PS50850">
    <property type="entry name" value="MFS"/>
    <property type="match status" value="1"/>
</dbReference>
<dbReference type="AlphaFoldDB" id="A0A0R2JV77"/>
<dbReference type="RefSeq" id="WP_057808130.1">
    <property type="nucleotide sequence ID" value="NZ_BJYP01000068.1"/>
</dbReference>
<dbReference type="GO" id="GO:0005886">
    <property type="term" value="C:plasma membrane"/>
    <property type="evidence" value="ECO:0007669"/>
    <property type="project" value="UniProtKB-SubCell"/>
</dbReference>
<comment type="caution">
    <text evidence="9">The sequence shown here is derived from an EMBL/GenBank/DDBJ whole genome shotgun (WGS) entry which is preliminary data.</text>
</comment>
<keyword evidence="5 7" id="KW-1133">Transmembrane helix</keyword>
<feature type="transmembrane region" description="Helical" evidence="7">
    <location>
        <begin position="202"/>
        <end position="222"/>
    </location>
</feature>
<keyword evidence="3" id="KW-1003">Cell membrane</keyword>
<evidence type="ECO:0000256" key="4">
    <source>
        <dbReference type="ARBA" id="ARBA00022692"/>
    </source>
</evidence>